<evidence type="ECO:0008006" key="3">
    <source>
        <dbReference type="Google" id="ProtNLM"/>
    </source>
</evidence>
<protein>
    <recommendedName>
        <fullName evidence="3">DUF3445 domain-containing protein</fullName>
    </recommendedName>
</protein>
<dbReference type="Pfam" id="PF11927">
    <property type="entry name" value="HODM_asu-like"/>
    <property type="match status" value="1"/>
</dbReference>
<organism evidence="1 2">
    <name type="scientific">Pseudomonas mangrovi</name>
    <dbReference type="NCBI Taxonomy" id="2161748"/>
    <lineage>
        <taxon>Bacteria</taxon>
        <taxon>Pseudomonadati</taxon>
        <taxon>Pseudomonadota</taxon>
        <taxon>Gammaproteobacteria</taxon>
        <taxon>Pseudomonadales</taxon>
        <taxon>Pseudomonadaceae</taxon>
        <taxon>Pseudomonas</taxon>
    </lineage>
</organism>
<dbReference type="EMBL" id="QASN01000014">
    <property type="protein sequence ID" value="PTU74755.1"/>
    <property type="molecule type" value="Genomic_DNA"/>
</dbReference>
<accession>A0A2T5PAL2</accession>
<dbReference type="InterPro" id="IPR021848">
    <property type="entry name" value="HODM_asu-like"/>
</dbReference>
<reference evidence="1 2" key="1">
    <citation type="submission" date="2018-04" db="EMBL/GenBank/DDBJ databases">
        <title>Pseudomonas sp. nov., isolated from mangrove soil.</title>
        <authorList>
            <person name="Chen C."/>
        </authorList>
    </citation>
    <scope>NUCLEOTIDE SEQUENCE [LARGE SCALE GENOMIC DNA]</scope>
    <source>
        <strain evidence="1 2">TC-11</strain>
    </source>
</reference>
<dbReference type="Proteomes" id="UP000244064">
    <property type="component" value="Unassembled WGS sequence"/>
</dbReference>
<comment type="caution">
    <text evidence="1">The sequence shown here is derived from an EMBL/GenBank/DDBJ whole genome shotgun (WGS) entry which is preliminary data.</text>
</comment>
<evidence type="ECO:0000313" key="2">
    <source>
        <dbReference type="Proteomes" id="UP000244064"/>
    </source>
</evidence>
<sequence>MPVTFKPLESYRDDFSFANSAEAIRRFPFPFAEDSYMYSVNIEPATPREPGSVFAHWFDIDEHYLSEMAERALVLEKDPDRCLVMPHMAQAAWDTLEMLMEHLAADYPEHFELRREGSDWLWINRPLQIEQRFTFGDPASLPCEPLEYITRQVQGDFAVLDQRDGNLYMDAGMVTCPADWSIKFDAGMSFTQWHAPVPMAHQMGVFERALKYLLNIQVDHPVRRLNWTMTINPRLDTSSETFHEWGHERSQITPENVARKVHLRVELQFMPRLPRSNALLFGIRTYLISLEELASNPAWACRLHRVLRDLPEAIADYKGLSLYRQTVVDWLAQFDPEAVAA</sequence>
<dbReference type="RefSeq" id="WP_108106657.1">
    <property type="nucleotide sequence ID" value="NZ_QASN01000014.1"/>
</dbReference>
<name>A0A2T5PAL2_9PSED</name>
<proteinExistence type="predicted"/>
<gene>
    <name evidence="1" type="ORF">DBO85_07575</name>
</gene>
<keyword evidence="2" id="KW-1185">Reference proteome</keyword>
<dbReference type="OrthoDB" id="5242510at2"/>
<dbReference type="AlphaFoldDB" id="A0A2T5PAL2"/>
<evidence type="ECO:0000313" key="1">
    <source>
        <dbReference type="EMBL" id="PTU74755.1"/>
    </source>
</evidence>